<dbReference type="STRING" id="2340.JV46_05000"/>
<protein>
    <recommendedName>
        <fullName evidence="5">ATP-grasp domain-containing protein</fullName>
    </recommendedName>
</protein>
<gene>
    <name evidence="2" type="ORF">BOV88_13365</name>
    <name evidence="1" type="ORF">JV46_05000</name>
</gene>
<dbReference type="OrthoDB" id="7061828at2"/>
<dbReference type="Proteomes" id="UP000190962">
    <property type="component" value="Unassembled WGS sequence"/>
</dbReference>
<name>A0A0B0HB07_SOVGS</name>
<keyword evidence="3" id="KW-1185">Reference proteome</keyword>
<sequence length="263" mass="30296">MTDILIIGAEGTQLSSYFVYHLSTRWINAGHQVTYTTSTSKLPNADIVFLHIDRTFVPEKYYEITKQYPVVINRHVFDISRRRYSKLILEQGDDYVGQVIVKTNYNYGGFPELRANKSDKKPSWRTAEALHPLHYVIYESIADVPPDVWLNTHLIVERFVSERVDNGHCIHYCSFLGDKVTCGYIVSDNPIVKFGNAYLHEKESIIDEVKEWRKEYKIDYGRFDYALLEGKPMLIDVNKTQGGGGALSDENLDHLAKGIDFYT</sequence>
<dbReference type="AlphaFoldDB" id="A0A0B0HB07"/>
<accession>A0A0B0HB07</accession>
<reference evidence="1 3" key="1">
    <citation type="journal article" date="2014" name="BMC Genomics">
        <title>The genome of the intracellular bacterium of the coastal bivalve, Solemya velum: a blueprint for thriving in and out of symbiosis.</title>
        <authorList>
            <person name="Dmytrenko O."/>
            <person name="Russell S.L."/>
            <person name="Loo W.T."/>
            <person name="Fontanez K.M."/>
            <person name="Liao L."/>
            <person name="Roeselers G."/>
            <person name="Sharma R."/>
            <person name="Stewart F.J."/>
            <person name="Newton I.L."/>
            <person name="Woyke T."/>
            <person name="Wu D."/>
            <person name="Lang J.M."/>
            <person name="Eisen J.A."/>
            <person name="Cavanaugh C.M."/>
        </authorList>
    </citation>
    <scope>NUCLEOTIDE SEQUENCE [LARGE SCALE GENOMIC DNA]</scope>
    <source>
        <strain evidence="1 3">WH</strain>
    </source>
</reference>
<evidence type="ECO:0000313" key="1">
    <source>
        <dbReference type="EMBL" id="KHF25059.1"/>
    </source>
</evidence>
<dbReference type="EMBL" id="JRAA01000002">
    <property type="protein sequence ID" value="KHF25059.1"/>
    <property type="molecule type" value="Genomic_DNA"/>
</dbReference>
<comment type="caution">
    <text evidence="1">The sequence shown here is derived from an EMBL/GenBank/DDBJ whole genome shotgun (WGS) entry which is preliminary data.</text>
</comment>
<proteinExistence type="predicted"/>
<dbReference type="EMBL" id="MPNX01000042">
    <property type="protein sequence ID" value="OOY33793.1"/>
    <property type="molecule type" value="Genomic_DNA"/>
</dbReference>
<evidence type="ECO:0000313" key="4">
    <source>
        <dbReference type="Proteomes" id="UP000190962"/>
    </source>
</evidence>
<dbReference type="Proteomes" id="UP000030856">
    <property type="component" value="Unassembled WGS sequence"/>
</dbReference>
<evidence type="ECO:0000313" key="3">
    <source>
        <dbReference type="Proteomes" id="UP000030856"/>
    </source>
</evidence>
<evidence type="ECO:0008006" key="5">
    <source>
        <dbReference type="Google" id="ProtNLM"/>
    </source>
</evidence>
<organism evidence="1 3">
    <name type="scientific">Solemya velum gill symbiont</name>
    <dbReference type="NCBI Taxonomy" id="2340"/>
    <lineage>
        <taxon>Bacteria</taxon>
        <taxon>Pseudomonadati</taxon>
        <taxon>Pseudomonadota</taxon>
        <taxon>Gammaproteobacteria</taxon>
        <taxon>sulfur-oxidizing symbionts</taxon>
    </lineage>
</organism>
<evidence type="ECO:0000313" key="2">
    <source>
        <dbReference type="EMBL" id="OOY33793.1"/>
    </source>
</evidence>
<dbReference type="eggNOG" id="COG0189">
    <property type="taxonomic scope" value="Bacteria"/>
</dbReference>
<dbReference type="RefSeq" id="WP_078453698.1">
    <property type="nucleotide sequence ID" value="NZ_JRAA01000002.1"/>
</dbReference>
<reference evidence="2 4" key="2">
    <citation type="submission" date="2016-11" db="EMBL/GenBank/DDBJ databases">
        <title>Mixed transmission modes and dynamic genome evolution in an obligate animal-bacterial symbiosis.</title>
        <authorList>
            <person name="Russell S.L."/>
            <person name="Corbett-Detig R.B."/>
            <person name="Cavanaugh C.M."/>
        </authorList>
    </citation>
    <scope>NUCLEOTIDE SEQUENCE [LARGE SCALE GENOMIC DNA]</scope>
    <source>
        <strain evidence="2">MA-KB16</strain>
    </source>
</reference>